<sequence>MKYKLVITYVAEKDIHEAALWYKNIRTNLGHEFIESIDSSIKLIQQLPESFPKVYKNIRRILLKRFPFGIFYLIDKKKKIILAVFHVSRDPRSWKTRVDS</sequence>
<accession>A0A3B1BWZ0</accession>
<protein>
    <recommendedName>
        <fullName evidence="3">Death on curing protein, Doc toxin</fullName>
    </recommendedName>
</protein>
<evidence type="ECO:0000256" key="1">
    <source>
        <dbReference type="ARBA" id="ARBA00022649"/>
    </source>
</evidence>
<proteinExistence type="predicted"/>
<name>A0A3B1BWZ0_9ZZZZ</name>
<organism evidence="2">
    <name type="scientific">hydrothermal vent metagenome</name>
    <dbReference type="NCBI Taxonomy" id="652676"/>
    <lineage>
        <taxon>unclassified sequences</taxon>
        <taxon>metagenomes</taxon>
        <taxon>ecological metagenomes</taxon>
    </lineage>
</organism>
<evidence type="ECO:0008006" key="3">
    <source>
        <dbReference type="Google" id="ProtNLM"/>
    </source>
</evidence>
<dbReference type="Gene3D" id="3.30.2310.20">
    <property type="entry name" value="RelE-like"/>
    <property type="match status" value="1"/>
</dbReference>
<dbReference type="InterPro" id="IPR035093">
    <property type="entry name" value="RelE/ParE_toxin_dom_sf"/>
</dbReference>
<dbReference type="EMBL" id="UOGD01000227">
    <property type="protein sequence ID" value="VAX22459.1"/>
    <property type="molecule type" value="Genomic_DNA"/>
</dbReference>
<dbReference type="AlphaFoldDB" id="A0A3B1BWZ0"/>
<reference evidence="2" key="1">
    <citation type="submission" date="2018-06" db="EMBL/GenBank/DDBJ databases">
        <authorList>
            <person name="Zhirakovskaya E."/>
        </authorList>
    </citation>
    <scope>NUCLEOTIDE SEQUENCE</scope>
</reference>
<dbReference type="InterPro" id="IPR007712">
    <property type="entry name" value="RelE/ParE_toxin"/>
</dbReference>
<keyword evidence="1" id="KW-1277">Toxin-antitoxin system</keyword>
<dbReference type="Pfam" id="PF05016">
    <property type="entry name" value="ParE_toxin"/>
    <property type="match status" value="1"/>
</dbReference>
<gene>
    <name evidence="2" type="ORF">MNBD_IGNAVI01-1058</name>
</gene>
<evidence type="ECO:0000313" key="2">
    <source>
        <dbReference type="EMBL" id="VAX22459.1"/>
    </source>
</evidence>